<gene>
    <name evidence="2" type="ORF">Rsub_09951</name>
</gene>
<evidence type="ECO:0000313" key="3">
    <source>
        <dbReference type="Proteomes" id="UP000247498"/>
    </source>
</evidence>
<dbReference type="InParanoid" id="A0A2V0PH61"/>
<evidence type="ECO:0000313" key="2">
    <source>
        <dbReference type="EMBL" id="GBF97260.1"/>
    </source>
</evidence>
<sequence>MMQQQQANLVQALMQLAPKGRAGMGLSKPKKRQGPAPTHLVPESPAVVALGEQEHKADLLLKRRRLEVQAVMSMWEPPLRKTVRVYITHKHANQPGSDGDGDGDGDGGGAAAAGAAREPPQWSLHLSGRVDPDVPADHVANVALEALKTGGQAAMQVAAATAARQGAAAHPFTSLWRRVTIALQYKRGGGSGGGGGGGSGGGAAEGEPDEEEVIVWEKSRHKGPHKEELQLLRAGTTPARVTVKLEPDNTPPRFRLPPLLAAAVGSAYDTRHNACKALDRLLLQHHHQQHPGAPPPARLVPPPAVAEMLGVPRGRETARADLMETLAGVLQPVEPHLLTYDVE</sequence>
<feature type="region of interest" description="Disordered" evidence="1">
    <location>
        <begin position="91"/>
        <end position="119"/>
    </location>
</feature>
<protein>
    <submittedName>
        <fullName evidence="2">Uncharacterized protein</fullName>
    </submittedName>
</protein>
<dbReference type="STRING" id="307507.A0A2V0PH61"/>
<dbReference type="EMBL" id="BDRX01000095">
    <property type="protein sequence ID" value="GBF97260.1"/>
    <property type="molecule type" value="Genomic_DNA"/>
</dbReference>
<organism evidence="2 3">
    <name type="scientific">Raphidocelis subcapitata</name>
    <dbReference type="NCBI Taxonomy" id="307507"/>
    <lineage>
        <taxon>Eukaryota</taxon>
        <taxon>Viridiplantae</taxon>
        <taxon>Chlorophyta</taxon>
        <taxon>core chlorophytes</taxon>
        <taxon>Chlorophyceae</taxon>
        <taxon>CS clade</taxon>
        <taxon>Sphaeropleales</taxon>
        <taxon>Selenastraceae</taxon>
        <taxon>Raphidocelis</taxon>
    </lineage>
</organism>
<feature type="region of interest" description="Disordered" evidence="1">
    <location>
        <begin position="187"/>
        <end position="209"/>
    </location>
</feature>
<comment type="caution">
    <text evidence="2">The sequence shown here is derived from an EMBL/GenBank/DDBJ whole genome shotgun (WGS) entry which is preliminary data.</text>
</comment>
<accession>A0A2V0PH61</accession>
<dbReference type="AlphaFoldDB" id="A0A2V0PH61"/>
<name>A0A2V0PH61_9CHLO</name>
<dbReference type="Proteomes" id="UP000247498">
    <property type="component" value="Unassembled WGS sequence"/>
</dbReference>
<evidence type="ECO:0000256" key="1">
    <source>
        <dbReference type="SAM" id="MobiDB-lite"/>
    </source>
</evidence>
<feature type="compositionally biased region" description="Gly residues" evidence="1">
    <location>
        <begin position="187"/>
        <end position="204"/>
    </location>
</feature>
<proteinExistence type="predicted"/>
<keyword evidence="3" id="KW-1185">Reference proteome</keyword>
<reference evidence="2 3" key="1">
    <citation type="journal article" date="2018" name="Sci. Rep.">
        <title>Raphidocelis subcapitata (=Pseudokirchneriella subcapitata) provides an insight into genome evolution and environmental adaptations in the Sphaeropleales.</title>
        <authorList>
            <person name="Suzuki S."/>
            <person name="Yamaguchi H."/>
            <person name="Nakajima N."/>
            <person name="Kawachi M."/>
        </authorList>
    </citation>
    <scope>NUCLEOTIDE SEQUENCE [LARGE SCALE GENOMIC DNA]</scope>
    <source>
        <strain evidence="2 3">NIES-35</strain>
    </source>
</reference>
<dbReference type="OrthoDB" id="10263741at2759"/>